<sequence length="656" mass="74653">MEFFIVEVYYGGKLVGDLVCAYEGGQTARLENCDVDKWSYFEVVDFLKELEVVDFGGLWFKLPGHSLESLKPMEDDKDALTMAEFALATTSCMVELYVSGPIGDQPNPSSDPQPNPVNGSQPNLIDIEPNPESHSQSKKNGKKKMPISSTYSNESFKLDELDVELDELKKTDRYLEAVAPVAIMSEPYLSNFPEFVVKIDEDAVEYDSDDNALNIRFNYSEEEDVLCDHGLFEEPHIAIQEPEAAVEHGDDAAPTNKKRNHRKKISEKKEKCNKKKKGQVYEPSPEEDDEGTGPRCLSDDEYESESLNSIGSDEEEDALLNNSRHPHHKLLRYMNEYKWDVGTLFVSQEEFKEALITYVVQRGVDLYFAKSDRIRVRVKCAGEDCAWEAYAKRLTNEDTWQLRSIFYHHECSRTRNVKFMNSKWLSNRLKKMVKDNPKMTLKDIVDKTQEKWNISCSISKARRARIGAREEIDGSFTEQYRRLYDFCEEIRMSNPGSNVKLKVQVTQGSRLQIKARHDNGNWVVGFSKFVSSGNAITAELWGIIIGMEAAKSVRCTKLIVETDNCAVISLINDLNLPRSHSLFPLVHKCRSSAKELIEVDFRHIYLEGNGVADCLARHAMKENCDFTIFWKVPSFASVVFCADATATIYPRRAGVG</sequence>
<feature type="region of interest" description="Disordered" evidence="1">
    <location>
        <begin position="242"/>
        <end position="315"/>
    </location>
</feature>
<reference evidence="5" key="1">
    <citation type="submission" date="2020-09" db="EMBL/GenBank/DDBJ databases">
        <title>Genome-Enabled Discovery of Anthraquinone Biosynthesis in Senna tora.</title>
        <authorList>
            <person name="Kang S.-H."/>
            <person name="Pandey R.P."/>
            <person name="Lee C.-M."/>
            <person name="Sim J.-S."/>
            <person name="Jeong J.-T."/>
            <person name="Choi B.-S."/>
            <person name="Jung M."/>
            <person name="Ginzburg D."/>
            <person name="Zhao K."/>
            <person name="Won S.Y."/>
            <person name="Oh T.-J."/>
            <person name="Yu Y."/>
            <person name="Kim N.-H."/>
            <person name="Lee O.R."/>
            <person name="Lee T.-H."/>
            <person name="Bashyal P."/>
            <person name="Kim T.-S."/>
            <person name="Lee W.-H."/>
            <person name="Kawkins C."/>
            <person name="Kim C.-K."/>
            <person name="Kim J.S."/>
            <person name="Ahn B.O."/>
            <person name="Rhee S.Y."/>
            <person name="Sohng J.K."/>
        </authorList>
    </citation>
    <scope>NUCLEOTIDE SEQUENCE</scope>
    <source>
        <tissue evidence="5">Leaf</tissue>
    </source>
</reference>
<feature type="domain" description="RNase H type-1" evidence="3">
    <location>
        <begin position="510"/>
        <end position="619"/>
    </location>
</feature>
<name>A0A834U0E8_9FABA</name>
<dbReference type="PANTHER" id="PTHR31973:SF187">
    <property type="entry name" value="MUTATOR TRANSPOSASE MUDRA PROTEIN"/>
    <property type="match status" value="1"/>
</dbReference>
<dbReference type="Pfam" id="PF03108">
    <property type="entry name" value="DBD_Tnp_Mut"/>
    <property type="match status" value="1"/>
</dbReference>
<gene>
    <name evidence="5" type="ORF">G2W53_014100</name>
</gene>
<dbReference type="GO" id="GO:0003676">
    <property type="term" value="F:nucleic acid binding"/>
    <property type="evidence" value="ECO:0007669"/>
    <property type="project" value="InterPro"/>
</dbReference>
<dbReference type="PANTHER" id="PTHR31973">
    <property type="entry name" value="POLYPROTEIN, PUTATIVE-RELATED"/>
    <property type="match status" value="1"/>
</dbReference>
<feature type="compositionally biased region" description="Basic residues" evidence="1">
    <location>
        <begin position="256"/>
        <end position="278"/>
    </location>
</feature>
<dbReference type="GO" id="GO:0004523">
    <property type="term" value="F:RNA-DNA hybrid ribonuclease activity"/>
    <property type="evidence" value="ECO:0007669"/>
    <property type="project" value="InterPro"/>
</dbReference>
<dbReference type="EMBL" id="JAAIUW010000005">
    <property type="protein sequence ID" value="KAF7831767.1"/>
    <property type="molecule type" value="Genomic_DNA"/>
</dbReference>
<dbReference type="InterPro" id="IPR036397">
    <property type="entry name" value="RNaseH_sf"/>
</dbReference>
<dbReference type="CDD" id="cd06222">
    <property type="entry name" value="RNase_H_like"/>
    <property type="match status" value="1"/>
</dbReference>
<protein>
    <recommendedName>
        <fullName evidence="7">Transposase MuDR plant domain-containing protein</fullName>
    </recommendedName>
</protein>
<keyword evidence="6" id="KW-1185">Reference proteome</keyword>
<dbReference type="InterPro" id="IPR044730">
    <property type="entry name" value="RNase_H-like_dom_plant"/>
</dbReference>
<evidence type="ECO:0000313" key="6">
    <source>
        <dbReference type="Proteomes" id="UP000634136"/>
    </source>
</evidence>
<dbReference type="Pfam" id="PF13456">
    <property type="entry name" value="RVT_3"/>
    <property type="match status" value="1"/>
</dbReference>
<dbReference type="OrthoDB" id="1000443at2759"/>
<dbReference type="InterPro" id="IPR012337">
    <property type="entry name" value="RNaseH-like_sf"/>
</dbReference>
<dbReference type="Gene3D" id="3.30.420.10">
    <property type="entry name" value="Ribonuclease H-like superfamily/Ribonuclease H"/>
    <property type="match status" value="1"/>
</dbReference>
<evidence type="ECO:0000259" key="4">
    <source>
        <dbReference type="Pfam" id="PF26130"/>
    </source>
</evidence>
<feature type="domain" description="Transposase MuDR plant" evidence="2">
    <location>
        <begin position="337"/>
        <end position="399"/>
    </location>
</feature>
<feature type="region of interest" description="Disordered" evidence="1">
    <location>
        <begin position="102"/>
        <end position="149"/>
    </location>
</feature>
<dbReference type="InterPro" id="IPR058594">
    <property type="entry name" value="PB1-like_dom_pln"/>
</dbReference>
<dbReference type="InterPro" id="IPR002156">
    <property type="entry name" value="RNaseH_domain"/>
</dbReference>
<evidence type="ECO:0008006" key="7">
    <source>
        <dbReference type="Google" id="ProtNLM"/>
    </source>
</evidence>
<proteinExistence type="predicted"/>
<organism evidence="5 6">
    <name type="scientific">Senna tora</name>
    <dbReference type="NCBI Taxonomy" id="362788"/>
    <lineage>
        <taxon>Eukaryota</taxon>
        <taxon>Viridiplantae</taxon>
        <taxon>Streptophyta</taxon>
        <taxon>Embryophyta</taxon>
        <taxon>Tracheophyta</taxon>
        <taxon>Spermatophyta</taxon>
        <taxon>Magnoliopsida</taxon>
        <taxon>eudicotyledons</taxon>
        <taxon>Gunneridae</taxon>
        <taxon>Pentapetalae</taxon>
        <taxon>rosids</taxon>
        <taxon>fabids</taxon>
        <taxon>Fabales</taxon>
        <taxon>Fabaceae</taxon>
        <taxon>Caesalpinioideae</taxon>
        <taxon>Cassia clade</taxon>
        <taxon>Senna</taxon>
    </lineage>
</organism>
<feature type="compositionally biased region" description="Basic residues" evidence="1">
    <location>
        <begin position="136"/>
        <end position="145"/>
    </location>
</feature>
<dbReference type="SUPFAM" id="SSF53098">
    <property type="entry name" value="Ribonuclease H-like"/>
    <property type="match status" value="1"/>
</dbReference>
<dbReference type="InterPro" id="IPR004332">
    <property type="entry name" value="Transposase_MuDR"/>
</dbReference>
<evidence type="ECO:0000313" key="5">
    <source>
        <dbReference type="EMBL" id="KAF7831767.1"/>
    </source>
</evidence>
<evidence type="ECO:0000259" key="3">
    <source>
        <dbReference type="Pfam" id="PF13456"/>
    </source>
</evidence>
<evidence type="ECO:0000259" key="2">
    <source>
        <dbReference type="Pfam" id="PF03108"/>
    </source>
</evidence>
<comment type="caution">
    <text evidence="5">The sequence shown here is derived from an EMBL/GenBank/DDBJ whole genome shotgun (WGS) entry which is preliminary data.</text>
</comment>
<accession>A0A834U0E8</accession>
<dbReference type="AlphaFoldDB" id="A0A834U0E8"/>
<evidence type="ECO:0000256" key="1">
    <source>
        <dbReference type="SAM" id="MobiDB-lite"/>
    </source>
</evidence>
<feature type="domain" description="PB1-like" evidence="4">
    <location>
        <begin position="5"/>
        <end position="98"/>
    </location>
</feature>
<dbReference type="Proteomes" id="UP000634136">
    <property type="component" value="Unassembled WGS sequence"/>
</dbReference>
<dbReference type="Pfam" id="PF26130">
    <property type="entry name" value="PB1-like"/>
    <property type="match status" value="1"/>
</dbReference>